<dbReference type="InterPro" id="IPR009029">
    <property type="entry name" value="HMG_CoA_Rdtase_sub-bd_dom_sf"/>
</dbReference>
<comment type="catalytic activity">
    <reaction evidence="3">
        <text>(R)-mevalonate + 2 NAD(+) + CoA = (3S)-3-hydroxy-3-methylglutaryl-CoA + 2 NADH + 2 H(+)</text>
        <dbReference type="Rhea" id="RHEA:14833"/>
        <dbReference type="ChEBI" id="CHEBI:15378"/>
        <dbReference type="ChEBI" id="CHEBI:36464"/>
        <dbReference type="ChEBI" id="CHEBI:43074"/>
        <dbReference type="ChEBI" id="CHEBI:57287"/>
        <dbReference type="ChEBI" id="CHEBI:57540"/>
        <dbReference type="ChEBI" id="CHEBI:57945"/>
        <dbReference type="EC" id="1.1.1.88"/>
    </reaction>
</comment>
<dbReference type="RefSeq" id="WP_091847761.1">
    <property type="nucleotide sequence ID" value="NZ_FMBL01000002.1"/>
</dbReference>
<dbReference type="Proteomes" id="UP000242610">
    <property type="component" value="Unassembled WGS sequence"/>
</dbReference>
<dbReference type="Pfam" id="PF00368">
    <property type="entry name" value="HMG-CoA_red"/>
    <property type="match status" value="1"/>
</dbReference>
<dbReference type="Gene3D" id="1.10.8.660">
    <property type="match status" value="1"/>
</dbReference>
<dbReference type="InterPro" id="IPR002202">
    <property type="entry name" value="HMG_CoA_Rdtase"/>
</dbReference>
<keyword evidence="2 3" id="KW-0560">Oxidoreductase</keyword>
<evidence type="ECO:0000256" key="3">
    <source>
        <dbReference type="RuleBase" id="RU361219"/>
    </source>
</evidence>
<dbReference type="SUPFAM" id="SSF56542">
    <property type="entry name" value="Substrate-binding domain of HMG-CoA reductase"/>
    <property type="match status" value="1"/>
</dbReference>
<dbReference type="STRING" id="1505727.GA0061077_0899"/>
<evidence type="ECO:0000313" key="5">
    <source>
        <dbReference type="Proteomes" id="UP000242610"/>
    </source>
</evidence>
<dbReference type="PANTHER" id="PTHR10572">
    <property type="entry name" value="3-HYDROXY-3-METHYLGLUTARYL-COENZYME A REDUCTASE"/>
    <property type="match status" value="1"/>
</dbReference>
<dbReference type="GO" id="GO:0140643">
    <property type="term" value="F:hydroxymethylglutaryl-CoA reductase (NADH) activity"/>
    <property type="evidence" value="ECO:0007669"/>
    <property type="project" value="UniProtKB-EC"/>
</dbReference>
<dbReference type="PROSITE" id="PS50065">
    <property type="entry name" value="HMG_COA_REDUCTASE_4"/>
    <property type="match status" value="1"/>
</dbReference>
<proteinExistence type="inferred from homology"/>
<dbReference type="OrthoDB" id="9764892at2"/>
<dbReference type="GO" id="GO:0004420">
    <property type="term" value="F:hydroxymethylglutaryl-CoA reductase (NADPH) activity"/>
    <property type="evidence" value="ECO:0007669"/>
    <property type="project" value="InterPro"/>
</dbReference>
<organism evidence="4 5">
    <name type="scientific">Bifidobacterium commune</name>
    <dbReference type="NCBI Taxonomy" id="1505727"/>
    <lineage>
        <taxon>Bacteria</taxon>
        <taxon>Bacillati</taxon>
        <taxon>Actinomycetota</taxon>
        <taxon>Actinomycetes</taxon>
        <taxon>Bifidobacteriales</taxon>
        <taxon>Bifidobacteriaceae</taxon>
        <taxon>Bifidobacterium</taxon>
    </lineage>
</organism>
<dbReference type="InterPro" id="IPR009023">
    <property type="entry name" value="HMG_CoA_Rdtase_NAD(P)-bd_sf"/>
</dbReference>
<sequence>MTKFYELSTVERIDQLRSEGAIDEDDARLCCDEPALPTPIAANMVENQIGNFPVPLGLADHFVIDDEALRVPMAVEEPSVIAAAGNAAQRIALSGGFRTSVRRDGVPAQIVFSACNRADFNRLSNFVSERQDDIRQVAHDSHPSLETHGGGLRKSGVSWNEEGFAQIDLLIDPGDAMGANVVNTISEAVAEYCVAQLEGLDLLMAILSNEAGSQRARSEARINFDNLLARDMDGQTVARRIAAAARFAEVSSQRAATHNKGIMNGINAVVLATGNDTRNMNAAAYADLSAERRTWTTWSIDEERRQLIGSIDLPLPLGSVGGAMSTLPMAKLSLKLLHHPDAARLMGIVASAGLASNLSAMRALVTKGIQAGHMNLQFKSLAMSAGAEPDELDPVVAKLRTDPARANLSIAQRCLRQLRENAKQ</sequence>
<dbReference type="EC" id="1.1.1.88" evidence="3"/>
<dbReference type="GO" id="GO:0015936">
    <property type="term" value="P:coenzyme A metabolic process"/>
    <property type="evidence" value="ECO:0007669"/>
    <property type="project" value="InterPro"/>
</dbReference>
<evidence type="ECO:0000313" key="4">
    <source>
        <dbReference type="EMBL" id="SCC79950.1"/>
    </source>
</evidence>
<accession>A0A1C4H5Q7</accession>
<dbReference type="InterPro" id="IPR004553">
    <property type="entry name" value="HMG_CoA_Rdtase_bac-typ"/>
</dbReference>
<dbReference type="UniPathway" id="UPA00257">
    <property type="reaction ID" value="UER00367"/>
</dbReference>
<keyword evidence="5" id="KW-1185">Reference proteome</keyword>
<dbReference type="Gene3D" id="3.90.770.10">
    <property type="entry name" value="3-hydroxy-3-methylglutaryl-coenzyme A Reductase, Chain A, domain 2"/>
    <property type="match status" value="2"/>
</dbReference>
<dbReference type="SUPFAM" id="SSF55035">
    <property type="entry name" value="NAD-binding domain of HMG-CoA reductase"/>
    <property type="match status" value="1"/>
</dbReference>
<dbReference type="InterPro" id="IPR023074">
    <property type="entry name" value="HMG_CoA_Rdtase_cat_sf"/>
</dbReference>
<keyword evidence="3" id="KW-0520">NAD</keyword>
<reference evidence="5" key="1">
    <citation type="submission" date="2016-08" db="EMBL/GenBank/DDBJ databases">
        <authorList>
            <person name="Varghese N."/>
            <person name="Submissions Spin"/>
        </authorList>
    </citation>
    <scope>NUCLEOTIDE SEQUENCE [LARGE SCALE GENOMIC DNA]</scope>
    <source>
        <strain evidence="5">R-52791</strain>
    </source>
</reference>
<name>A0A1C4H5Q7_9BIFI</name>
<dbReference type="NCBIfam" id="TIGR00532">
    <property type="entry name" value="HMG_CoA_R_NAD"/>
    <property type="match status" value="1"/>
</dbReference>
<comment type="similarity">
    <text evidence="1 3">Belongs to the HMG-CoA reductase family.</text>
</comment>
<protein>
    <recommendedName>
        <fullName evidence="3">3-hydroxy-3-methylglutaryl coenzyme A reductase</fullName>
        <shortName evidence="3">HMG-CoA reductase</shortName>
        <ecNumber evidence="3">1.1.1.88</ecNumber>
    </recommendedName>
</protein>
<gene>
    <name evidence="4" type="ORF">GA0061077_0899</name>
</gene>
<dbReference type="EMBL" id="FMBL01000002">
    <property type="protein sequence ID" value="SCC79950.1"/>
    <property type="molecule type" value="Genomic_DNA"/>
</dbReference>
<dbReference type="AlphaFoldDB" id="A0A1C4H5Q7"/>
<dbReference type="PRINTS" id="PR00071">
    <property type="entry name" value="HMGCOARDTASE"/>
</dbReference>
<dbReference type="PANTHER" id="PTHR10572:SF24">
    <property type="entry name" value="3-HYDROXY-3-METHYLGLUTARYL-COENZYME A REDUCTASE"/>
    <property type="match status" value="1"/>
</dbReference>
<comment type="pathway">
    <text evidence="3">Metabolic intermediate metabolism; (R)-mevalonate degradation; (S)-3-hydroxy-3-methylglutaryl-CoA from (R)-mevalonate: step 1/1.</text>
</comment>
<evidence type="ECO:0000256" key="2">
    <source>
        <dbReference type="ARBA" id="ARBA00023002"/>
    </source>
</evidence>
<evidence type="ECO:0000256" key="1">
    <source>
        <dbReference type="ARBA" id="ARBA00007661"/>
    </source>
</evidence>